<gene>
    <name evidence="2" type="ORF">CIPAW_07G221400</name>
</gene>
<proteinExistence type="predicted"/>
<evidence type="ECO:0000313" key="2">
    <source>
        <dbReference type="EMBL" id="KAG6649577.1"/>
    </source>
</evidence>
<organism evidence="2 3">
    <name type="scientific">Carya illinoinensis</name>
    <name type="common">Pecan</name>
    <dbReference type="NCBI Taxonomy" id="32201"/>
    <lineage>
        <taxon>Eukaryota</taxon>
        <taxon>Viridiplantae</taxon>
        <taxon>Streptophyta</taxon>
        <taxon>Embryophyta</taxon>
        <taxon>Tracheophyta</taxon>
        <taxon>Spermatophyta</taxon>
        <taxon>Magnoliopsida</taxon>
        <taxon>eudicotyledons</taxon>
        <taxon>Gunneridae</taxon>
        <taxon>Pentapetalae</taxon>
        <taxon>rosids</taxon>
        <taxon>fabids</taxon>
        <taxon>Fagales</taxon>
        <taxon>Juglandaceae</taxon>
        <taxon>Carya</taxon>
    </lineage>
</organism>
<dbReference type="Proteomes" id="UP000811609">
    <property type="component" value="Chromosome 7"/>
</dbReference>
<comment type="caution">
    <text evidence="2">The sequence shown here is derived from an EMBL/GenBank/DDBJ whole genome shotgun (WGS) entry which is preliminary data.</text>
</comment>
<dbReference type="AlphaFoldDB" id="A0A8T1Q5E0"/>
<evidence type="ECO:0000256" key="1">
    <source>
        <dbReference type="SAM" id="MobiDB-lite"/>
    </source>
</evidence>
<dbReference type="EMBL" id="CM031815">
    <property type="protein sequence ID" value="KAG6649577.1"/>
    <property type="molecule type" value="Genomic_DNA"/>
</dbReference>
<feature type="region of interest" description="Disordered" evidence="1">
    <location>
        <begin position="67"/>
        <end position="102"/>
    </location>
</feature>
<sequence>MTWKGFNKTVWIGTRCEIKLKTLKLYNFAFSFFSIPPKALLRRSPPTLPNFSSMIKMRGVEELGVSAAKEREREYETGGGGGDEAEPDELGGMAMRRHSQRV</sequence>
<name>A0A8T1Q5E0_CARIL</name>
<keyword evidence="3" id="KW-1185">Reference proteome</keyword>
<reference evidence="2" key="1">
    <citation type="submission" date="2020-12" db="EMBL/GenBank/DDBJ databases">
        <title>WGS assembly of Carya illinoinensis cv. Pawnee.</title>
        <authorList>
            <person name="Platts A."/>
            <person name="Shu S."/>
            <person name="Wright S."/>
            <person name="Barry K."/>
            <person name="Edger P."/>
            <person name="Pires J.C."/>
            <person name="Schmutz J."/>
        </authorList>
    </citation>
    <scope>NUCLEOTIDE SEQUENCE</scope>
    <source>
        <tissue evidence="2">Leaf</tissue>
    </source>
</reference>
<protein>
    <submittedName>
        <fullName evidence="2">Uncharacterized protein</fullName>
    </submittedName>
</protein>
<evidence type="ECO:0000313" key="3">
    <source>
        <dbReference type="Proteomes" id="UP000811609"/>
    </source>
</evidence>
<accession>A0A8T1Q5E0</accession>